<evidence type="ECO:0000313" key="8">
    <source>
        <dbReference type="EMBL" id="HIV28215.1"/>
    </source>
</evidence>
<dbReference type="PIRSF" id="PIRSF000535">
    <property type="entry name" value="1PFK/6PFK/LacC"/>
    <property type="match status" value="1"/>
</dbReference>
<proteinExistence type="inferred from homology"/>
<dbReference type="GO" id="GO:0005524">
    <property type="term" value="F:ATP binding"/>
    <property type="evidence" value="ECO:0007669"/>
    <property type="project" value="UniProtKB-KW"/>
</dbReference>
<sequence>MPEKNAILVGSLNPSIDVTMGVDCLRAGGTNRARFVREDAGGKGVNVARALKAQGVESVRLAGFVWREGGNILENALKQTGVACDFCWLEGATRRNIKILDEEKAEITEVNAKSAPVAAEDVHFMREKLLCGAKDAKMVVLTGSLPTDCPADFYAQIIEASPAPCALDADGAALLAGARAKPFLLKCNEKELGVIAQGATALQRVRAAMDQGISIVLASMGAQGSILADASGAWRAAPLKLNVRSTVGAGDAMLSGFLAAYVRGESVREAFRWAVASASASVEGEGTFMPGSAEAARYLPYIQIERLMEW</sequence>
<keyword evidence="2 6" id="KW-0808">Transferase</keyword>
<evidence type="ECO:0000256" key="5">
    <source>
        <dbReference type="ARBA" id="ARBA00022840"/>
    </source>
</evidence>
<evidence type="ECO:0000259" key="7">
    <source>
        <dbReference type="Pfam" id="PF00294"/>
    </source>
</evidence>
<dbReference type="PROSITE" id="PS00584">
    <property type="entry name" value="PFKB_KINASES_2"/>
    <property type="match status" value="1"/>
</dbReference>
<evidence type="ECO:0000313" key="9">
    <source>
        <dbReference type="Proteomes" id="UP000886884"/>
    </source>
</evidence>
<dbReference type="GO" id="GO:0005988">
    <property type="term" value="P:lactose metabolic process"/>
    <property type="evidence" value="ECO:0007669"/>
    <property type="project" value="UniProtKB-KW"/>
</dbReference>
<comment type="pathway">
    <text evidence="6">Carbohydrate metabolism; D-tagatose 6-phosphate degradation; D-glyceraldehyde 3-phosphate and glycerone phosphate from D-tagatose 6-phosphate: step 1/2.</text>
</comment>
<dbReference type="NCBIfam" id="TIGR03168">
    <property type="entry name" value="1-PFK"/>
    <property type="match status" value="1"/>
</dbReference>
<dbReference type="CDD" id="cd01164">
    <property type="entry name" value="FruK_PfkB_like"/>
    <property type="match status" value="1"/>
</dbReference>
<organism evidence="8 9">
    <name type="scientific">Candidatus Ornithocaccomicrobium faecavium</name>
    <dbReference type="NCBI Taxonomy" id="2840890"/>
    <lineage>
        <taxon>Bacteria</taxon>
        <taxon>Bacillati</taxon>
        <taxon>Bacillota</taxon>
        <taxon>Clostridia</taxon>
        <taxon>Candidatus Ornithocaccomicrobium</taxon>
    </lineage>
</organism>
<keyword evidence="4 8" id="KW-0418">Kinase</keyword>
<keyword evidence="5 6" id="KW-0067">ATP-binding</keyword>
<dbReference type="EC" id="2.7.1.144" evidence="6"/>
<dbReference type="PANTHER" id="PTHR46566">
    <property type="entry name" value="1-PHOSPHOFRUCTOKINASE-RELATED"/>
    <property type="match status" value="1"/>
</dbReference>
<gene>
    <name evidence="8" type="ORF">IAA64_09600</name>
</gene>
<dbReference type="GO" id="GO:0005829">
    <property type="term" value="C:cytosol"/>
    <property type="evidence" value="ECO:0007669"/>
    <property type="project" value="TreeGrafter"/>
</dbReference>
<protein>
    <recommendedName>
        <fullName evidence="6">Tagatose-6-phosphate kinase</fullName>
        <ecNumber evidence="6">2.7.1.144</ecNumber>
    </recommendedName>
</protein>
<dbReference type="Gene3D" id="3.40.1190.20">
    <property type="match status" value="1"/>
</dbReference>
<evidence type="ECO:0000256" key="1">
    <source>
        <dbReference type="ARBA" id="ARBA00005380"/>
    </source>
</evidence>
<evidence type="ECO:0000256" key="2">
    <source>
        <dbReference type="ARBA" id="ARBA00022679"/>
    </source>
</evidence>
<dbReference type="InterPro" id="IPR029056">
    <property type="entry name" value="Ribokinase-like"/>
</dbReference>
<accession>A0A9D1P827</accession>
<evidence type="ECO:0000256" key="3">
    <source>
        <dbReference type="ARBA" id="ARBA00022741"/>
    </source>
</evidence>
<reference evidence="8" key="2">
    <citation type="journal article" date="2021" name="PeerJ">
        <title>Extensive microbial diversity within the chicken gut microbiome revealed by metagenomics and culture.</title>
        <authorList>
            <person name="Gilroy R."/>
            <person name="Ravi A."/>
            <person name="Getino M."/>
            <person name="Pursley I."/>
            <person name="Horton D.L."/>
            <person name="Alikhan N.F."/>
            <person name="Baker D."/>
            <person name="Gharbi K."/>
            <person name="Hall N."/>
            <person name="Watson M."/>
            <person name="Adriaenssens E.M."/>
            <person name="Foster-Nyarko E."/>
            <person name="Jarju S."/>
            <person name="Secka A."/>
            <person name="Antonio M."/>
            <person name="Oren A."/>
            <person name="Chaudhuri R.R."/>
            <person name="La Ragione R."/>
            <person name="Hildebrand F."/>
            <person name="Pallen M.J."/>
        </authorList>
    </citation>
    <scope>NUCLEOTIDE SEQUENCE</scope>
    <source>
        <strain evidence="8">CHK183-6373</strain>
    </source>
</reference>
<dbReference type="SUPFAM" id="SSF53613">
    <property type="entry name" value="Ribokinase-like"/>
    <property type="match status" value="1"/>
</dbReference>
<dbReference type="AlphaFoldDB" id="A0A9D1P827"/>
<keyword evidence="6" id="KW-0423">Lactose metabolism</keyword>
<dbReference type="EMBL" id="DVOT01000170">
    <property type="protein sequence ID" value="HIV28215.1"/>
    <property type="molecule type" value="Genomic_DNA"/>
</dbReference>
<evidence type="ECO:0000256" key="4">
    <source>
        <dbReference type="ARBA" id="ARBA00022777"/>
    </source>
</evidence>
<comment type="catalytic activity">
    <reaction evidence="6">
        <text>D-tagatofuranose 6-phosphate + ATP = D-tagatofuranose 1,6-bisphosphate + ADP + H(+)</text>
        <dbReference type="Rhea" id="RHEA:12420"/>
        <dbReference type="ChEBI" id="CHEBI:15378"/>
        <dbReference type="ChEBI" id="CHEBI:30616"/>
        <dbReference type="ChEBI" id="CHEBI:58694"/>
        <dbReference type="ChEBI" id="CHEBI:58695"/>
        <dbReference type="ChEBI" id="CHEBI:456216"/>
        <dbReference type="EC" id="2.7.1.144"/>
    </reaction>
</comment>
<dbReference type="GO" id="GO:0009024">
    <property type="term" value="F:tagatose-6-phosphate kinase activity"/>
    <property type="evidence" value="ECO:0007669"/>
    <property type="project" value="UniProtKB-EC"/>
</dbReference>
<feature type="domain" description="Carbohydrate kinase PfkB" evidence="7">
    <location>
        <begin position="7"/>
        <end position="287"/>
    </location>
</feature>
<dbReference type="Pfam" id="PF00294">
    <property type="entry name" value="PfkB"/>
    <property type="match status" value="1"/>
</dbReference>
<comment type="similarity">
    <text evidence="6">Belongs to the carbohydrate kinase PfkB family. LacC subfamily.</text>
</comment>
<dbReference type="InterPro" id="IPR002173">
    <property type="entry name" value="Carboh/pur_kinase_PfkB_CS"/>
</dbReference>
<keyword evidence="3 6" id="KW-0547">Nucleotide-binding</keyword>
<dbReference type="PANTHER" id="PTHR46566:SF2">
    <property type="entry name" value="ATP-DEPENDENT 6-PHOSPHOFRUCTOKINASE ISOZYME 2"/>
    <property type="match status" value="1"/>
</dbReference>
<comment type="similarity">
    <text evidence="1">Belongs to the carbohydrate kinase pfkB family.</text>
</comment>
<reference evidence="8" key="1">
    <citation type="submission" date="2020-10" db="EMBL/GenBank/DDBJ databases">
        <authorList>
            <person name="Gilroy R."/>
        </authorList>
    </citation>
    <scope>NUCLEOTIDE SEQUENCE</scope>
    <source>
        <strain evidence="8">CHK183-6373</strain>
    </source>
</reference>
<evidence type="ECO:0000256" key="6">
    <source>
        <dbReference type="PIRNR" id="PIRNR000535"/>
    </source>
</evidence>
<dbReference type="GO" id="GO:0008443">
    <property type="term" value="F:phosphofructokinase activity"/>
    <property type="evidence" value="ECO:0007669"/>
    <property type="project" value="TreeGrafter"/>
</dbReference>
<dbReference type="Proteomes" id="UP000886884">
    <property type="component" value="Unassembled WGS sequence"/>
</dbReference>
<name>A0A9D1P827_9FIRM</name>
<comment type="caution">
    <text evidence="8">The sequence shown here is derived from an EMBL/GenBank/DDBJ whole genome shotgun (WGS) entry which is preliminary data.</text>
</comment>
<dbReference type="InterPro" id="IPR011611">
    <property type="entry name" value="PfkB_dom"/>
</dbReference>
<dbReference type="InterPro" id="IPR017583">
    <property type="entry name" value="Tagatose/fructose_Pkinase"/>
</dbReference>